<evidence type="ECO:0000256" key="7">
    <source>
        <dbReference type="SAM" id="Coils"/>
    </source>
</evidence>
<dbReference type="PANTHER" id="PTHR45138">
    <property type="entry name" value="REGULATORY COMPONENTS OF SENSORY TRANSDUCTION SYSTEM"/>
    <property type="match status" value="1"/>
</dbReference>
<evidence type="ECO:0000313" key="9">
    <source>
        <dbReference type="EMBL" id="BBB27881.1"/>
    </source>
</evidence>
<dbReference type="InterPro" id="IPR012312">
    <property type="entry name" value="Hemerythrin-like"/>
</dbReference>
<dbReference type="OrthoDB" id="9813903at2"/>
<dbReference type="Gene3D" id="3.30.70.270">
    <property type="match status" value="1"/>
</dbReference>
<dbReference type="GO" id="GO:0046872">
    <property type="term" value="F:metal ion binding"/>
    <property type="evidence" value="ECO:0007669"/>
    <property type="project" value="UniProtKB-KW"/>
</dbReference>
<dbReference type="Pfam" id="PF01814">
    <property type="entry name" value="Hemerythrin"/>
    <property type="match status" value="1"/>
</dbReference>
<evidence type="ECO:0000259" key="8">
    <source>
        <dbReference type="PROSITE" id="PS50887"/>
    </source>
</evidence>
<proteinExistence type="inferred from homology"/>
<gene>
    <name evidence="9" type="ORF">AMJAP_3296</name>
</gene>
<dbReference type="GO" id="GO:0052621">
    <property type="term" value="F:diguanylate cyclase activity"/>
    <property type="evidence" value="ECO:0007669"/>
    <property type="project" value="UniProtKB-EC"/>
</dbReference>
<sequence>MNTYPDLDFFEAFPWNKGFELGIPAIDDQHKQLIVLINRLVNTLIHNKPMEINDAFSELAEYADFHFVTEEAIWAEHLQNDDWVASHRHNHASFLPAVKAIQEKEEGKPLPEVIEKILRFLTRWLAFHIIDDDKRLAIAVKALESGANVDEAKKHAELEMDSSINILIDIVLTMYDGLSSRTLNLMRERQARIAAESELKQANLKLAQLSITDQLTGLYNRRHFDEVLDVELKGAIHTQSALNFFLLDIDFFKRLNDRYGHQQGDIALQQVAQQLQSLCQHPSEYAFRLGGEEFAIVSVTTTENDPLLFAKAICDSISALAIENKDSDTADILTVSVGMICGIPQPTENRDKLMQQADRCLYFAKRNGRNQVISPADLNEQSLLSLP</sequence>
<evidence type="ECO:0000256" key="1">
    <source>
        <dbReference type="ARBA" id="ARBA00001946"/>
    </source>
</evidence>
<dbReference type="Proteomes" id="UP000595663">
    <property type="component" value="Chromosome"/>
</dbReference>
<dbReference type="InterPro" id="IPR029787">
    <property type="entry name" value="Nucleotide_cyclase"/>
</dbReference>
<protein>
    <recommendedName>
        <fullName evidence="3">diguanylate cyclase</fullName>
        <ecNumber evidence="3">2.7.7.65</ecNumber>
    </recommendedName>
</protein>
<dbReference type="PANTHER" id="PTHR45138:SF9">
    <property type="entry name" value="DIGUANYLATE CYCLASE DGCM-RELATED"/>
    <property type="match status" value="1"/>
</dbReference>
<dbReference type="SUPFAM" id="SSF55073">
    <property type="entry name" value="Nucleotide cyclase"/>
    <property type="match status" value="1"/>
</dbReference>
<comment type="catalytic activity">
    <reaction evidence="6">
        <text>2 GTP = 3',3'-c-di-GMP + 2 diphosphate</text>
        <dbReference type="Rhea" id="RHEA:24898"/>
        <dbReference type="ChEBI" id="CHEBI:33019"/>
        <dbReference type="ChEBI" id="CHEBI:37565"/>
        <dbReference type="ChEBI" id="CHEBI:58805"/>
        <dbReference type="EC" id="2.7.7.65"/>
    </reaction>
</comment>
<dbReference type="Gene3D" id="1.20.120.50">
    <property type="entry name" value="Hemerythrin-like"/>
    <property type="match status" value="1"/>
</dbReference>
<dbReference type="InterPro" id="IPR035938">
    <property type="entry name" value="Hemerythrin-like_sf"/>
</dbReference>
<reference evidence="9 10" key="1">
    <citation type="journal article" date="2008" name="Int. J. Syst. Evol. Microbiol.">
        <title>Amphritea japonica sp. nov. and Amphritea balenae sp. nov., isolated from the sediment adjacent to sperm whale carcasses off Kagoshima, Japan.</title>
        <authorList>
            <person name="Miyazaki M."/>
            <person name="Nogi Y."/>
            <person name="Fujiwara Y."/>
            <person name="Kawato M."/>
            <person name="Nagahama T."/>
            <person name="Kubokawa K."/>
            <person name="Horikoshi K."/>
        </authorList>
    </citation>
    <scope>NUCLEOTIDE SEQUENCE [LARGE SCALE GENOMIC DNA]</scope>
    <source>
        <strain evidence="9 10">ATCC BAA-1530</strain>
    </source>
</reference>
<dbReference type="NCBIfam" id="TIGR02481">
    <property type="entry name" value="hemeryth_dom"/>
    <property type="match status" value="1"/>
</dbReference>
<accession>A0A7R6PGL4</accession>
<dbReference type="InterPro" id="IPR000160">
    <property type="entry name" value="GGDEF_dom"/>
</dbReference>
<feature type="coiled-coil region" evidence="7">
    <location>
        <begin position="185"/>
        <end position="212"/>
    </location>
</feature>
<dbReference type="InterPro" id="IPR050469">
    <property type="entry name" value="Diguanylate_Cyclase"/>
</dbReference>
<dbReference type="CDD" id="cd01949">
    <property type="entry name" value="GGDEF"/>
    <property type="match status" value="1"/>
</dbReference>
<dbReference type="PROSITE" id="PS50887">
    <property type="entry name" value="GGDEF"/>
    <property type="match status" value="1"/>
</dbReference>
<dbReference type="NCBIfam" id="TIGR00254">
    <property type="entry name" value="GGDEF"/>
    <property type="match status" value="1"/>
</dbReference>
<dbReference type="Pfam" id="PF00990">
    <property type="entry name" value="GGDEF"/>
    <property type="match status" value="1"/>
</dbReference>
<evidence type="ECO:0000256" key="3">
    <source>
        <dbReference type="ARBA" id="ARBA00012528"/>
    </source>
</evidence>
<feature type="domain" description="GGDEF" evidence="8">
    <location>
        <begin position="240"/>
        <end position="377"/>
    </location>
</feature>
<dbReference type="GO" id="GO:0043709">
    <property type="term" value="P:cell adhesion involved in single-species biofilm formation"/>
    <property type="evidence" value="ECO:0007669"/>
    <property type="project" value="TreeGrafter"/>
</dbReference>
<dbReference type="KEGG" id="ajp:AMJAP_3296"/>
<dbReference type="InterPro" id="IPR043128">
    <property type="entry name" value="Rev_trsase/Diguanyl_cyclase"/>
</dbReference>
<dbReference type="AlphaFoldDB" id="A0A7R6PGL4"/>
<evidence type="ECO:0000256" key="4">
    <source>
        <dbReference type="ARBA" id="ARBA00022723"/>
    </source>
</evidence>
<dbReference type="FunFam" id="3.30.70.270:FF:000001">
    <property type="entry name" value="Diguanylate cyclase domain protein"/>
    <property type="match status" value="1"/>
</dbReference>
<keyword evidence="10" id="KW-1185">Reference proteome</keyword>
<comment type="cofactor">
    <cofactor evidence="1">
        <name>Mg(2+)</name>
        <dbReference type="ChEBI" id="CHEBI:18420"/>
    </cofactor>
</comment>
<evidence type="ECO:0000256" key="6">
    <source>
        <dbReference type="ARBA" id="ARBA00034247"/>
    </source>
</evidence>
<dbReference type="SMART" id="SM00267">
    <property type="entry name" value="GGDEF"/>
    <property type="match status" value="1"/>
</dbReference>
<dbReference type="EC" id="2.7.7.65" evidence="3"/>
<dbReference type="GO" id="GO:1902201">
    <property type="term" value="P:negative regulation of bacterial-type flagellum-dependent cell motility"/>
    <property type="evidence" value="ECO:0007669"/>
    <property type="project" value="TreeGrafter"/>
</dbReference>
<keyword evidence="7" id="KW-0175">Coiled coil</keyword>
<evidence type="ECO:0000313" key="10">
    <source>
        <dbReference type="Proteomes" id="UP000595663"/>
    </source>
</evidence>
<keyword evidence="4" id="KW-0479">Metal-binding</keyword>
<dbReference type="RefSeq" id="WP_019622727.1">
    <property type="nucleotide sequence ID" value="NZ_AP014545.1"/>
</dbReference>
<keyword evidence="5" id="KW-0408">Iron</keyword>
<name>A0A7R6PGL4_9GAMM</name>
<dbReference type="GO" id="GO:0005886">
    <property type="term" value="C:plasma membrane"/>
    <property type="evidence" value="ECO:0007669"/>
    <property type="project" value="TreeGrafter"/>
</dbReference>
<comment type="similarity">
    <text evidence="2">Belongs to the hemerythrin family.</text>
</comment>
<evidence type="ECO:0000256" key="5">
    <source>
        <dbReference type="ARBA" id="ARBA00023004"/>
    </source>
</evidence>
<dbReference type="InterPro" id="IPR012827">
    <property type="entry name" value="Hemerythrin_metal-bd"/>
</dbReference>
<dbReference type="SUPFAM" id="SSF47188">
    <property type="entry name" value="Hemerythrin-like"/>
    <property type="match status" value="1"/>
</dbReference>
<organism evidence="9 10">
    <name type="scientific">Amphritea japonica ATCC BAA-1530</name>
    <dbReference type="NCBI Taxonomy" id="1278309"/>
    <lineage>
        <taxon>Bacteria</taxon>
        <taxon>Pseudomonadati</taxon>
        <taxon>Pseudomonadota</taxon>
        <taxon>Gammaproteobacteria</taxon>
        <taxon>Oceanospirillales</taxon>
        <taxon>Oceanospirillaceae</taxon>
        <taxon>Amphritea</taxon>
    </lineage>
</organism>
<dbReference type="EMBL" id="AP014545">
    <property type="protein sequence ID" value="BBB27881.1"/>
    <property type="molecule type" value="Genomic_DNA"/>
</dbReference>
<evidence type="ECO:0000256" key="2">
    <source>
        <dbReference type="ARBA" id="ARBA00010587"/>
    </source>
</evidence>
<dbReference type="CDD" id="cd12107">
    <property type="entry name" value="Hemerythrin"/>
    <property type="match status" value="1"/>
</dbReference>